<keyword evidence="5" id="KW-1185">Reference proteome</keyword>
<dbReference type="RefSeq" id="WP_066227986.1">
    <property type="nucleotide sequence ID" value="NZ_LQYN01000017.1"/>
</dbReference>
<dbReference type="Proteomes" id="UP000075666">
    <property type="component" value="Unassembled WGS sequence"/>
</dbReference>
<dbReference type="PANTHER" id="PTHR42709:SF8">
    <property type="entry name" value="UNDECAPRENYL PHOSPHATE TRANSPORTER A"/>
    <property type="match status" value="1"/>
</dbReference>
<keyword evidence="2" id="KW-1133">Transmembrane helix</keyword>
<proteinExistence type="inferred from homology"/>
<comment type="caution">
    <text evidence="4">The sequence shown here is derived from an EMBL/GenBank/DDBJ whole genome shotgun (WGS) entry which is preliminary data.</text>
</comment>
<gene>
    <name evidence="4" type="ORF">B4102_2349</name>
</gene>
<evidence type="ECO:0000259" key="3">
    <source>
        <dbReference type="Pfam" id="PF09335"/>
    </source>
</evidence>
<dbReference type="InterPro" id="IPR051311">
    <property type="entry name" value="DedA_domain"/>
</dbReference>
<evidence type="ECO:0000256" key="1">
    <source>
        <dbReference type="ARBA" id="ARBA00010792"/>
    </source>
</evidence>
<dbReference type="GO" id="GO:0005886">
    <property type="term" value="C:plasma membrane"/>
    <property type="evidence" value="ECO:0007669"/>
    <property type="project" value="TreeGrafter"/>
</dbReference>
<dbReference type="AlphaFoldDB" id="A0A150LCM4"/>
<evidence type="ECO:0000313" key="4">
    <source>
        <dbReference type="EMBL" id="KYD10097.1"/>
    </source>
</evidence>
<dbReference type="OrthoDB" id="9813426at2"/>
<name>A0A150LCM4_9BACI</name>
<keyword evidence="2" id="KW-0812">Transmembrane</keyword>
<dbReference type="Pfam" id="PF09335">
    <property type="entry name" value="VTT_dom"/>
    <property type="match status" value="1"/>
</dbReference>
<organism evidence="4 5">
    <name type="scientific">Heyndrickxia sporothermodurans</name>
    <dbReference type="NCBI Taxonomy" id="46224"/>
    <lineage>
        <taxon>Bacteria</taxon>
        <taxon>Bacillati</taxon>
        <taxon>Bacillota</taxon>
        <taxon>Bacilli</taxon>
        <taxon>Bacillales</taxon>
        <taxon>Bacillaceae</taxon>
        <taxon>Heyndrickxia</taxon>
    </lineage>
</organism>
<accession>A0A150LCM4</accession>
<feature type="transmembrane region" description="Helical" evidence="2">
    <location>
        <begin position="7"/>
        <end position="29"/>
    </location>
</feature>
<comment type="similarity">
    <text evidence="1">Belongs to the DedA family.</text>
</comment>
<evidence type="ECO:0000313" key="5">
    <source>
        <dbReference type="Proteomes" id="UP000075666"/>
    </source>
</evidence>
<protein>
    <recommendedName>
        <fullName evidence="3">VTT domain-containing protein</fullName>
    </recommendedName>
</protein>
<dbReference type="EMBL" id="LQYN01000017">
    <property type="protein sequence ID" value="KYD10097.1"/>
    <property type="molecule type" value="Genomic_DNA"/>
</dbReference>
<dbReference type="InterPro" id="IPR032816">
    <property type="entry name" value="VTT_dom"/>
</dbReference>
<reference evidence="4 5" key="1">
    <citation type="submission" date="2016-01" db="EMBL/GenBank/DDBJ databases">
        <title>Genome Sequences of Twelve Sporeforming Bacillus Species Isolated from Foods.</title>
        <authorList>
            <person name="Berendsen E.M."/>
            <person name="Wells-Bennik M.H."/>
            <person name="Krawcyk A.O."/>
            <person name="De Jong A."/>
            <person name="Holsappel S."/>
            <person name="Eijlander R.T."/>
            <person name="Kuipers O.P."/>
        </authorList>
    </citation>
    <scope>NUCLEOTIDE SEQUENCE [LARGE SCALE GENOMIC DNA]</scope>
    <source>
        <strain evidence="4 5">B4102</strain>
    </source>
</reference>
<feature type="domain" description="VTT" evidence="3">
    <location>
        <begin position="29"/>
        <end position="156"/>
    </location>
</feature>
<dbReference type="STRING" id="46224.B4102_2349"/>
<feature type="transmembrane region" description="Helical" evidence="2">
    <location>
        <begin position="135"/>
        <end position="152"/>
    </location>
</feature>
<sequence>MGDFIQSILTFLTDLGYFGVALGLMIEIIPSEIVLAYAGYLVSQGHINFVGAVIAGVIGGTIAQIFVYWIGAYGGRPFLKKYGKYIFIHEKHIDIAENWFNKYGSGVIFTARFIPVVRHAISIPAGITKMSLKKFTLYTTLAIIPWSILFVALGDQLSSNWKNVNEFAKPYIQPAMIIAIGLIVLYFIYKMFHYRRINKF</sequence>
<keyword evidence="2" id="KW-0472">Membrane</keyword>
<dbReference type="PATRIC" id="fig|46224.3.peg.1319"/>
<dbReference type="PANTHER" id="PTHR42709">
    <property type="entry name" value="ALKALINE PHOSPHATASE LIKE PROTEIN"/>
    <property type="match status" value="1"/>
</dbReference>
<feature type="transmembrane region" description="Helical" evidence="2">
    <location>
        <begin position="172"/>
        <end position="189"/>
    </location>
</feature>
<evidence type="ECO:0000256" key="2">
    <source>
        <dbReference type="SAM" id="Phobius"/>
    </source>
</evidence>
<feature type="transmembrane region" description="Helical" evidence="2">
    <location>
        <begin position="49"/>
        <end position="71"/>
    </location>
</feature>